<reference evidence="2 3" key="1">
    <citation type="submission" date="2024-03" db="EMBL/GenBank/DDBJ databases">
        <title>Community enrichment and isolation of bacterial strains for fucoidan degradation.</title>
        <authorList>
            <person name="Sichert A."/>
        </authorList>
    </citation>
    <scope>NUCLEOTIDE SEQUENCE [LARGE SCALE GENOMIC DNA]</scope>
    <source>
        <strain evidence="2 3">AS12</strain>
    </source>
</reference>
<dbReference type="InterPro" id="IPR013078">
    <property type="entry name" value="His_Pase_superF_clade-1"/>
</dbReference>
<evidence type="ECO:0000313" key="3">
    <source>
        <dbReference type="Proteomes" id="UP001461163"/>
    </source>
</evidence>
<dbReference type="PANTHER" id="PTHR20935">
    <property type="entry name" value="PHOSPHOGLYCERATE MUTASE-RELATED"/>
    <property type="match status" value="1"/>
</dbReference>
<organism evidence="2 3">
    <name type="scientific">Paraglaciecola mesophila</name>
    <dbReference type="NCBI Taxonomy" id="197222"/>
    <lineage>
        <taxon>Bacteria</taxon>
        <taxon>Pseudomonadati</taxon>
        <taxon>Pseudomonadota</taxon>
        <taxon>Gammaproteobacteria</taxon>
        <taxon>Alteromonadales</taxon>
        <taxon>Alteromonadaceae</taxon>
        <taxon>Paraglaciecola</taxon>
    </lineage>
</organism>
<keyword evidence="1" id="KW-0378">Hydrolase</keyword>
<evidence type="ECO:0000313" key="2">
    <source>
        <dbReference type="EMBL" id="MEM5496020.1"/>
    </source>
</evidence>
<dbReference type="SUPFAM" id="SSF53254">
    <property type="entry name" value="Phosphoglycerate mutase-like"/>
    <property type="match status" value="1"/>
</dbReference>
<dbReference type="CDD" id="cd07067">
    <property type="entry name" value="HP_PGM_like"/>
    <property type="match status" value="1"/>
</dbReference>
<dbReference type="InterPro" id="IPR029033">
    <property type="entry name" value="His_PPase_superfam"/>
</dbReference>
<keyword evidence="3" id="KW-1185">Reference proteome</keyword>
<dbReference type="EMBL" id="JBBMQS010000001">
    <property type="protein sequence ID" value="MEM5496020.1"/>
    <property type="molecule type" value="Genomic_DNA"/>
</dbReference>
<gene>
    <name evidence="2" type="primary">sixA</name>
    <name evidence="2" type="ORF">WNY77_01290</name>
</gene>
<dbReference type="NCBIfam" id="TIGR00249">
    <property type="entry name" value="sixA"/>
    <property type="match status" value="1"/>
</dbReference>
<dbReference type="RefSeq" id="WP_191917754.1">
    <property type="nucleotide sequence ID" value="NZ_JBBMQS010000001.1"/>
</dbReference>
<protein>
    <submittedName>
        <fullName evidence="2">Phosphohistidine phosphatase SixA</fullName>
    </submittedName>
</protein>
<proteinExistence type="predicted"/>
<dbReference type="SMART" id="SM00855">
    <property type="entry name" value="PGAM"/>
    <property type="match status" value="1"/>
</dbReference>
<sequence length="157" mass="17853">MHIIIMRHGEAEAAQYDDSSRELTSFGREQARAAGQWLLERCEPSGIEMSLVSPFIRARQTLEAVGEELTVHSQTVSNDITPDGNIWLTHDYIDYLLEENRVKHSLLIVSHMPFVSYFLDEVTGQQHSLFFDTSSIVMVDYQPTTHSGTVLDIYHPS</sequence>
<dbReference type="InterPro" id="IPR004449">
    <property type="entry name" value="SixA"/>
</dbReference>
<dbReference type="Proteomes" id="UP001461163">
    <property type="component" value="Unassembled WGS sequence"/>
</dbReference>
<comment type="caution">
    <text evidence="2">The sequence shown here is derived from an EMBL/GenBank/DDBJ whole genome shotgun (WGS) entry which is preliminary data.</text>
</comment>
<accession>A0ABU9SQ66</accession>
<evidence type="ECO:0000256" key="1">
    <source>
        <dbReference type="ARBA" id="ARBA00022801"/>
    </source>
</evidence>
<dbReference type="InterPro" id="IPR051021">
    <property type="entry name" value="Mito_Ser/Thr_phosphatase"/>
</dbReference>
<name>A0ABU9SQ66_9ALTE</name>
<dbReference type="Gene3D" id="3.40.50.1240">
    <property type="entry name" value="Phosphoglycerate mutase-like"/>
    <property type="match status" value="1"/>
</dbReference>
<dbReference type="Pfam" id="PF00300">
    <property type="entry name" value="His_Phos_1"/>
    <property type="match status" value="1"/>
</dbReference>